<reference evidence="2" key="1">
    <citation type="submission" date="2018-05" db="EMBL/GenBank/DDBJ databases">
        <authorList>
            <person name="Lanie J.A."/>
            <person name="Ng W.-L."/>
            <person name="Kazmierczak K.M."/>
            <person name="Andrzejewski T.M."/>
            <person name="Davidsen T.M."/>
            <person name="Wayne K.J."/>
            <person name="Tettelin H."/>
            <person name="Glass J.I."/>
            <person name="Rusch D."/>
            <person name="Podicherti R."/>
            <person name="Tsui H.-C.T."/>
            <person name="Winkler M.E."/>
        </authorList>
    </citation>
    <scope>NUCLEOTIDE SEQUENCE</scope>
</reference>
<keyword evidence="1" id="KW-0812">Transmembrane</keyword>
<sequence>MNRKDSFGGWFMMIVLLAFLIGVLLHIGSNPKTIDAYDGMRVL</sequence>
<keyword evidence="1" id="KW-1133">Transmembrane helix</keyword>
<accession>A0A382Y9S9</accession>
<organism evidence="2">
    <name type="scientific">marine metagenome</name>
    <dbReference type="NCBI Taxonomy" id="408172"/>
    <lineage>
        <taxon>unclassified sequences</taxon>
        <taxon>metagenomes</taxon>
        <taxon>ecological metagenomes</taxon>
    </lineage>
</organism>
<dbReference type="EMBL" id="UINC01174118">
    <property type="protein sequence ID" value="SVD80082.1"/>
    <property type="molecule type" value="Genomic_DNA"/>
</dbReference>
<evidence type="ECO:0000256" key="1">
    <source>
        <dbReference type="SAM" id="Phobius"/>
    </source>
</evidence>
<gene>
    <name evidence="2" type="ORF">METZ01_LOCUS432936</name>
</gene>
<keyword evidence="1" id="KW-0472">Membrane</keyword>
<protein>
    <submittedName>
        <fullName evidence="2">Uncharacterized protein</fullName>
    </submittedName>
</protein>
<name>A0A382Y9S9_9ZZZZ</name>
<feature type="non-terminal residue" evidence="2">
    <location>
        <position position="43"/>
    </location>
</feature>
<feature type="transmembrane region" description="Helical" evidence="1">
    <location>
        <begin position="7"/>
        <end position="27"/>
    </location>
</feature>
<dbReference type="AlphaFoldDB" id="A0A382Y9S9"/>
<evidence type="ECO:0000313" key="2">
    <source>
        <dbReference type="EMBL" id="SVD80082.1"/>
    </source>
</evidence>
<proteinExistence type="predicted"/>